<feature type="transmembrane region" description="Helical" evidence="8">
    <location>
        <begin position="537"/>
        <end position="556"/>
    </location>
</feature>
<feature type="region of interest" description="Disordered" evidence="7">
    <location>
        <begin position="1"/>
        <end position="38"/>
    </location>
</feature>
<evidence type="ECO:0000256" key="8">
    <source>
        <dbReference type="SAM" id="Phobius"/>
    </source>
</evidence>
<organism evidence="9 10">
    <name type="scientific">Chara braunii</name>
    <name type="common">Braun's stonewort</name>
    <dbReference type="NCBI Taxonomy" id="69332"/>
    <lineage>
        <taxon>Eukaryota</taxon>
        <taxon>Viridiplantae</taxon>
        <taxon>Streptophyta</taxon>
        <taxon>Charophyceae</taxon>
        <taxon>Charales</taxon>
        <taxon>Characeae</taxon>
        <taxon>Chara</taxon>
    </lineage>
</organism>
<dbReference type="SUPFAM" id="SSF103473">
    <property type="entry name" value="MFS general substrate transporter"/>
    <property type="match status" value="1"/>
</dbReference>
<comment type="caution">
    <text evidence="9">The sequence shown here is derived from an EMBL/GenBank/DDBJ whole genome shotgun (WGS) entry which is preliminary data.</text>
</comment>
<name>A0A388KX18_CHABU</name>
<feature type="transmembrane region" description="Helical" evidence="8">
    <location>
        <begin position="447"/>
        <end position="466"/>
    </location>
</feature>
<evidence type="ECO:0000313" key="10">
    <source>
        <dbReference type="Proteomes" id="UP000265515"/>
    </source>
</evidence>
<protein>
    <recommendedName>
        <fullName evidence="11">Folate/biopterin transporter</fullName>
    </recommendedName>
</protein>
<feature type="transmembrane region" description="Helical" evidence="8">
    <location>
        <begin position="271"/>
        <end position="293"/>
    </location>
</feature>
<evidence type="ECO:0000256" key="1">
    <source>
        <dbReference type="ARBA" id="ARBA00004141"/>
    </source>
</evidence>
<feature type="transmembrane region" description="Helical" evidence="8">
    <location>
        <begin position="568"/>
        <end position="587"/>
    </location>
</feature>
<dbReference type="OrthoDB" id="754047at2759"/>
<dbReference type="InterPro" id="IPR004324">
    <property type="entry name" value="FBT"/>
</dbReference>
<dbReference type="EMBL" id="BFEA01000205">
    <property type="protein sequence ID" value="GBG74558.1"/>
    <property type="molecule type" value="Genomic_DNA"/>
</dbReference>
<proteinExistence type="inferred from homology"/>
<keyword evidence="5 8" id="KW-1133">Transmembrane helix</keyword>
<keyword evidence="10" id="KW-1185">Reference proteome</keyword>
<feature type="transmembrane region" description="Helical" evidence="8">
    <location>
        <begin position="415"/>
        <end position="435"/>
    </location>
</feature>
<feature type="compositionally biased region" description="Basic and acidic residues" evidence="7">
    <location>
        <begin position="782"/>
        <end position="803"/>
    </location>
</feature>
<dbReference type="Gene3D" id="1.20.1250.20">
    <property type="entry name" value="MFS general substrate transporter like domains"/>
    <property type="match status" value="1"/>
</dbReference>
<dbReference type="InterPro" id="IPR039309">
    <property type="entry name" value="BT1"/>
</dbReference>
<feature type="compositionally biased region" description="Low complexity" evidence="7">
    <location>
        <begin position="147"/>
        <end position="160"/>
    </location>
</feature>
<evidence type="ECO:0000256" key="4">
    <source>
        <dbReference type="ARBA" id="ARBA00022692"/>
    </source>
</evidence>
<evidence type="ECO:0000256" key="5">
    <source>
        <dbReference type="ARBA" id="ARBA00022989"/>
    </source>
</evidence>
<dbReference type="STRING" id="69332.A0A388KX18"/>
<dbReference type="Gramene" id="GBG74558">
    <property type="protein sequence ID" value="GBG74558"/>
    <property type="gene ID" value="CBR_g18969"/>
</dbReference>
<dbReference type="InterPro" id="IPR036259">
    <property type="entry name" value="MFS_trans_sf"/>
</dbReference>
<dbReference type="Pfam" id="PF03092">
    <property type="entry name" value="BT1"/>
    <property type="match status" value="1"/>
</dbReference>
<feature type="transmembrane region" description="Helical" evidence="8">
    <location>
        <begin position="249"/>
        <end position="265"/>
    </location>
</feature>
<comment type="similarity">
    <text evidence="2">Belongs to the major facilitator superfamily. Folate-biopterin transporter (TC 2.A.71) family.</text>
</comment>
<dbReference type="Proteomes" id="UP000265515">
    <property type="component" value="Unassembled WGS sequence"/>
</dbReference>
<gene>
    <name evidence="9" type="ORF">CBR_g18969</name>
</gene>
<accession>A0A388KX18</accession>
<keyword evidence="3" id="KW-0813">Transport</keyword>
<evidence type="ECO:0000256" key="6">
    <source>
        <dbReference type="ARBA" id="ARBA00023136"/>
    </source>
</evidence>
<dbReference type="CDD" id="cd17484">
    <property type="entry name" value="MFS_FBT"/>
    <property type="match status" value="1"/>
</dbReference>
<dbReference type="NCBIfam" id="TIGR00788">
    <property type="entry name" value="fbt"/>
    <property type="match status" value="1"/>
</dbReference>
<dbReference type="AlphaFoldDB" id="A0A388KX18"/>
<evidence type="ECO:0008006" key="11">
    <source>
        <dbReference type="Google" id="ProtNLM"/>
    </source>
</evidence>
<evidence type="ECO:0000313" key="9">
    <source>
        <dbReference type="EMBL" id="GBG74558.1"/>
    </source>
</evidence>
<keyword evidence="6 8" id="KW-0472">Membrane</keyword>
<evidence type="ECO:0000256" key="3">
    <source>
        <dbReference type="ARBA" id="ARBA00022448"/>
    </source>
</evidence>
<feature type="region of interest" description="Disordered" evidence="7">
    <location>
        <begin position="147"/>
        <end position="171"/>
    </location>
</feature>
<keyword evidence="4 8" id="KW-0812">Transmembrane</keyword>
<evidence type="ECO:0000256" key="7">
    <source>
        <dbReference type="SAM" id="MobiDB-lite"/>
    </source>
</evidence>
<dbReference type="PANTHER" id="PTHR31585:SF6">
    <property type="entry name" value="FOLATE-BIOPTERIN TRANSPORTER 2-RELATED"/>
    <property type="match status" value="1"/>
</dbReference>
<feature type="region of interest" description="Disordered" evidence="7">
    <location>
        <begin position="740"/>
        <end position="820"/>
    </location>
</feature>
<dbReference type="GO" id="GO:0016020">
    <property type="term" value="C:membrane"/>
    <property type="evidence" value="ECO:0007669"/>
    <property type="project" value="UniProtKB-SubCell"/>
</dbReference>
<comment type="subcellular location">
    <subcellularLocation>
        <location evidence="1">Membrane</location>
        <topology evidence="1">Multi-pass membrane protein</topology>
    </subcellularLocation>
</comment>
<dbReference type="PANTHER" id="PTHR31585">
    <property type="entry name" value="FOLATE-BIOPTERIN TRANSPORTER 1, CHLOROPLASTIC"/>
    <property type="match status" value="1"/>
</dbReference>
<reference evidence="9 10" key="1">
    <citation type="journal article" date="2018" name="Cell">
        <title>The Chara Genome: Secondary Complexity and Implications for Plant Terrestrialization.</title>
        <authorList>
            <person name="Nishiyama T."/>
            <person name="Sakayama H."/>
            <person name="Vries J.D."/>
            <person name="Buschmann H."/>
            <person name="Saint-Marcoux D."/>
            <person name="Ullrich K.K."/>
            <person name="Haas F.B."/>
            <person name="Vanderstraeten L."/>
            <person name="Becker D."/>
            <person name="Lang D."/>
            <person name="Vosolsobe S."/>
            <person name="Rombauts S."/>
            <person name="Wilhelmsson P.K.I."/>
            <person name="Janitza P."/>
            <person name="Kern R."/>
            <person name="Heyl A."/>
            <person name="Rumpler F."/>
            <person name="Villalobos L.I.A.C."/>
            <person name="Clay J.M."/>
            <person name="Skokan R."/>
            <person name="Toyoda A."/>
            <person name="Suzuki Y."/>
            <person name="Kagoshima H."/>
            <person name="Schijlen E."/>
            <person name="Tajeshwar N."/>
            <person name="Catarino B."/>
            <person name="Hetherington A.J."/>
            <person name="Saltykova A."/>
            <person name="Bonnot C."/>
            <person name="Breuninger H."/>
            <person name="Symeonidi A."/>
            <person name="Radhakrishnan G.V."/>
            <person name="Van Nieuwerburgh F."/>
            <person name="Deforce D."/>
            <person name="Chang C."/>
            <person name="Karol K.G."/>
            <person name="Hedrich R."/>
            <person name="Ulvskov P."/>
            <person name="Glockner G."/>
            <person name="Delwiche C.F."/>
            <person name="Petrasek J."/>
            <person name="Van de Peer Y."/>
            <person name="Friml J."/>
            <person name="Beilby M."/>
            <person name="Dolan L."/>
            <person name="Kohara Y."/>
            <person name="Sugano S."/>
            <person name="Fujiyama A."/>
            <person name="Delaux P.-M."/>
            <person name="Quint M."/>
            <person name="TheiBen G."/>
            <person name="Hagemann M."/>
            <person name="Harholt J."/>
            <person name="Dunand C."/>
            <person name="Zachgo S."/>
            <person name="Langdale J."/>
            <person name="Maumus F."/>
            <person name="Straeten D.V.D."/>
            <person name="Gould S.B."/>
            <person name="Rensing S.A."/>
        </authorList>
    </citation>
    <scope>NUCLEOTIDE SEQUENCE [LARGE SCALE GENOMIC DNA]</scope>
    <source>
        <strain evidence="9 10">S276</strain>
    </source>
</reference>
<evidence type="ECO:0000256" key="2">
    <source>
        <dbReference type="ARBA" id="ARBA00007015"/>
    </source>
</evidence>
<feature type="transmembrane region" description="Helical" evidence="8">
    <location>
        <begin position="355"/>
        <end position="376"/>
    </location>
</feature>
<sequence length="820" mass="89648">MEAPLSSDNEDPVIDSGFREGDDGEEGPGGGARMKLSNGMWSHEVEKLPAGELGEGRDWEAGELGEQRHWEAGELGEQRDWEAGELGEPRDWEAGELGEGRDWEGREGFADEPHVAELYRPMPLNPHQHRNLNTSSRWPWLPPYTSAPYTSSASSSASSSEGEGIEFSTGAPLLPVSTGYGGTGNDFHPRSEYTGGEWKPALAVEGPVAATTVLPNPGVATNKTNRRGKTNRKTKTKMKMKTTKKKKKWIHGVVSCFLSIFWVPIIEFVVWWFELVSAFGVSLVLCIVIVYGVSQGFCESLLDLATTFFWKDVKLVSGARAQSFQAYSAIPWDLKPIYGLVIDSFPLFGYHRRSYLFMSAILGIAACVFLAAVVFSSNAVEVLIMAVLNFSIALPDVVTDAVVSQQTHVCPDKGADLQSLSWGAFAVGGLFGSGVSGPAVESIKPRGAFGLLTCAPVMLFVAAALLPDSRVPAAERNLRVDFLFSAVRKLCTTLARPMVWRSALYMFIAEAAAPTISDTLVYWSTSAQDGPKFSEKFIGISNMIGLLGLLVGITIYNRFLKRVPYRKIFLAAQILLIAAGMLDFVLVTRLNLRFSVPDDAFLLGDAAVSEAVRRLRVMPLLVLAAKLCPPGIEGTLFAFLMSTQNFGNQVSFWLGSSILRFFHVDSKYDDYRNLALVVLIRNAMRGLPILALWLVPNVSPELDLEEMEMAAEQQLSPRQFRGGGVGGVGGLECANMTVLSGKREEEEEDGTAGAVTAEEEEEEELDPGKEELLPLAPLSMPRSDDPMFLDLEKKSDERSDGRRRGGRVVFEDGMPVVSID</sequence>